<sequence>MTPAKPSSIGSAPQAVTRSSSWTQHRAYAPQIRPRSCRPLWTSPVPWSLPASNPDAHPSRLRLHFVHPQNPRPSPERQPPARRDFGAYGFHAFDDVAAMHAAIFRRNAEACLARMVAGFAWEWKSKRDAAMFDIEIGVTRLRWNSIAKDWITSANSLEVGSMIIDPYSVGIRPELRWRHRQA</sequence>
<feature type="region of interest" description="Disordered" evidence="1">
    <location>
        <begin position="1"/>
        <end position="30"/>
    </location>
</feature>
<name>A0A8H6ZDA7_9AGAR</name>
<organism evidence="3 4">
    <name type="scientific">Mycena sanguinolenta</name>
    <dbReference type="NCBI Taxonomy" id="230812"/>
    <lineage>
        <taxon>Eukaryota</taxon>
        <taxon>Fungi</taxon>
        <taxon>Dikarya</taxon>
        <taxon>Basidiomycota</taxon>
        <taxon>Agaricomycotina</taxon>
        <taxon>Agaricomycetes</taxon>
        <taxon>Agaricomycetidae</taxon>
        <taxon>Agaricales</taxon>
        <taxon>Marasmiineae</taxon>
        <taxon>Mycenaceae</taxon>
        <taxon>Mycena</taxon>
    </lineage>
</organism>
<keyword evidence="4" id="KW-1185">Reference proteome</keyword>
<evidence type="ECO:0000313" key="3">
    <source>
        <dbReference type="EMBL" id="KAF7375557.1"/>
    </source>
</evidence>
<dbReference type="OrthoDB" id="411123at2759"/>
<proteinExistence type="predicted"/>
<dbReference type="Pfam" id="PF09848">
    <property type="entry name" value="SLFN-g3_helicase"/>
    <property type="match status" value="1"/>
</dbReference>
<feature type="compositionally biased region" description="Polar residues" evidence="1">
    <location>
        <begin position="8"/>
        <end position="24"/>
    </location>
</feature>
<dbReference type="EMBL" id="JACAZH010000002">
    <property type="protein sequence ID" value="KAF7375557.1"/>
    <property type="molecule type" value="Genomic_DNA"/>
</dbReference>
<dbReference type="InterPro" id="IPR018647">
    <property type="entry name" value="SLFN_3-like_DNA/RNA_helicase"/>
</dbReference>
<protein>
    <submittedName>
        <fullName evidence="3">Alcohol oxidase</fullName>
    </submittedName>
</protein>
<evidence type="ECO:0000259" key="2">
    <source>
        <dbReference type="Pfam" id="PF09848"/>
    </source>
</evidence>
<evidence type="ECO:0000313" key="4">
    <source>
        <dbReference type="Proteomes" id="UP000623467"/>
    </source>
</evidence>
<comment type="caution">
    <text evidence="3">The sequence shown here is derived from an EMBL/GenBank/DDBJ whole genome shotgun (WGS) entry which is preliminary data.</text>
</comment>
<gene>
    <name evidence="3" type="ORF">MSAN_00443900</name>
</gene>
<dbReference type="Proteomes" id="UP000623467">
    <property type="component" value="Unassembled WGS sequence"/>
</dbReference>
<reference evidence="3" key="1">
    <citation type="submission" date="2020-05" db="EMBL/GenBank/DDBJ databases">
        <title>Mycena genomes resolve the evolution of fungal bioluminescence.</title>
        <authorList>
            <person name="Tsai I.J."/>
        </authorList>
    </citation>
    <scope>NUCLEOTIDE SEQUENCE</scope>
    <source>
        <strain evidence="3">160909Yilan</strain>
    </source>
</reference>
<evidence type="ECO:0000256" key="1">
    <source>
        <dbReference type="SAM" id="MobiDB-lite"/>
    </source>
</evidence>
<feature type="domain" description="Schlafen group 3-like DNA/RNA helicase" evidence="2">
    <location>
        <begin position="85"/>
        <end position="158"/>
    </location>
</feature>
<dbReference type="AlphaFoldDB" id="A0A8H6ZDA7"/>
<accession>A0A8H6ZDA7</accession>